<protein>
    <submittedName>
        <fullName evidence="1">Uncharacterized protein</fullName>
    </submittedName>
</protein>
<keyword evidence="2" id="KW-1185">Reference proteome</keyword>
<gene>
    <name evidence="1" type="ORF">BES34_019955</name>
</gene>
<sequence>MKFPVTYFPSLTDALQTAFSELGSIESQSQALIKIAWYYKVGNIENTISFPESGYVSISLPPERLAKFIERIGPPGEDIFKYTIELGFYKTSKINTPPLVFFRFEKSLKPNSKVSLFRKNIPIW</sequence>
<evidence type="ECO:0000313" key="1">
    <source>
        <dbReference type="EMBL" id="PNV72106.1"/>
    </source>
</evidence>
<reference evidence="1" key="1">
    <citation type="submission" date="2018-01" db="EMBL/GenBank/DDBJ databases">
        <title>Genomic characterization of Leptospira inadai serogroup Lyme isolated from captured rat in Brazil and comparative analysis with human reference strain.</title>
        <authorList>
            <person name="Moreno L.Z."/>
            <person name="Loureiro A.P."/>
            <person name="Miraglia F."/>
            <person name="Kremer F.S."/>
            <person name="Eslabao M.R."/>
            <person name="Dellagostin O.A."/>
            <person name="Lilenbaum W."/>
            <person name="Moreno A.M."/>
        </authorList>
    </citation>
    <scope>NUCLEOTIDE SEQUENCE [LARGE SCALE GENOMIC DNA]</scope>
    <source>
        <strain evidence="1">M34/99</strain>
    </source>
</reference>
<comment type="caution">
    <text evidence="1">The sequence shown here is derived from an EMBL/GenBank/DDBJ whole genome shotgun (WGS) entry which is preliminary data.</text>
</comment>
<evidence type="ECO:0000313" key="2">
    <source>
        <dbReference type="Proteomes" id="UP000094669"/>
    </source>
</evidence>
<accession>A0ABX4YD80</accession>
<dbReference type="Proteomes" id="UP000094669">
    <property type="component" value="Unassembled WGS sequence"/>
</dbReference>
<organism evidence="1 2">
    <name type="scientific">Leptospira inadai serovar Lyme</name>
    <dbReference type="NCBI Taxonomy" id="293084"/>
    <lineage>
        <taxon>Bacteria</taxon>
        <taxon>Pseudomonadati</taxon>
        <taxon>Spirochaetota</taxon>
        <taxon>Spirochaetia</taxon>
        <taxon>Leptospirales</taxon>
        <taxon>Leptospiraceae</taxon>
        <taxon>Leptospira</taxon>
    </lineage>
</organism>
<dbReference type="EMBL" id="MCRM02000035">
    <property type="protein sequence ID" value="PNV72106.1"/>
    <property type="molecule type" value="Genomic_DNA"/>
</dbReference>
<proteinExistence type="predicted"/>
<name>A0ABX4YD80_9LEPT</name>